<proteinExistence type="predicted"/>
<organism evidence="2 3">
    <name type="scientific">Selenomonas montiformis</name>
    <dbReference type="NCBI Taxonomy" id="2652285"/>
    <lineage>
        <taxon>Bacteria</taxon>
        <taxon>Bacillati</taxon>
        <taxon>Bacillota</taxon>
        <taxon>Negativicutes</taxon>
        <taxon>Selenomonadales</taxon>
        <taxon>Selenomonadaceae</taxon>
        <taxon>Selenomonas</taxon>
    </lineage>
</organism>
<dbReference type="GO" id="GO:0016740">
    <property type="term" value="F:transferase activity"/>
    <property type="evidence" value="ECO:0007669"/>
    <property type="project" value="UniProtKB-KW"/>
</dbReference>
<dbReference type="AlphaFoldDB" id="A0A6I2UQJ7"/>
<accession>A0A6I2UQJ7</accession>
<dbReference type="EMBL" id="VUNL01000004">
    <property type="protein sequence ID" value="MSV24463.1"/>
    <property type="molecule type" value="Genomic_DNA"/>
</dbReference>
<evidence type="ECO:0000313" key="3">
    <source>
        <dbReference type="Proteomes" id="UP000430222"/>
    </source>
</evidence>
<dbReference type="Pfam" id="PF13439">
    <property type="entry name" value="Glyco_transf_4"/>
    <property type="match status" value="1"/>
</dbReference>
<protein>
    <submittedName>
        <fullName evidence="2">Glycosyltransferase family 4 protein</fullName>
    </submittedName>
</protein>
<keyword evidence="3" id="KW-1185">Reference proteome</keyword>
<dbReference type="Gene3D" id="3.40.50.2000">
    <property type="entry name" value="Glycogen Phosphorylase B"/>
    <property type="match status" value="1"/>
</dbReference>
<comment type="caution">
    <text evidence="2">The sequence shown here is derived from an EMBL/GenBank/DDBJ whole genome shotgun (WGS) entry which is preliminary data.</text>
</comment>
<dbReference type="RefSeq" id="WP_154620238.1">
    <property type="nucleotide sequence ID" value="NZ_VUNL01000004.1"/>
</dbReference>
<feature type="domain" description="Glycosyltransferase subfamily 4-like N-terminal" evidence="1">
    <location>
        <begin position="22"/>
        <end position="200"/>
    </location>
</feature>
<dbReference type="Proteomes" id="UP000430222">
    <property type="component" value="Unassembled WGS sequence"/>
</dbReference>
<dbReference type="InterPro" id="IPR028098">
    <property type="entry name" value="Glyco_trans_4-like_N"/>
</dbReference>
<gene>
    <name evidence="2" type="ORF">FYJ78_04530</name>
</gene>
<name>A0A6I2UQJ7_9FIRM</name>
<keyword evidence="2" id="KW-0808">Transferase</keyword>
<evidence type="ECO:0000313" key="2">
    <source>
        <dbReference type="EMBL" id="MSV24463.1"/>
    </source>
</evidence>
<reference evidence="2 3" key="1">
    <citation type="submission" date="2019-08" db="EMBL/GenBank/DDBJ databases">
        <title>In-depth cultivation of the pig gut microbiome towards novel bacterial diversity and tailored functional studies.</title>
        <authorList>
            <person name="Wylensek D."/>
            <person name="Hitch T.C.A."/>
            <person name="Clavel T."/>
        </authorList>
    </citation>
    <scope>NUCLEOTIDE SEQUENCE [LARGE SCALE GENOMIC DNA]</scope>
    <source>
        <strain evidence="3">WCA-380-WT-3B3</strain>
    </source>
</reference>
<dbReference type="SUPFAM" id="SSF53756">
    <property type="entry name" value="UDP-Glycosyltransferase/glycogen phosphorylase"/>
    <property type="match status" value="1"/>
</dbReference>
<evidence type="ECO:0000259" key="1">
    <source>
        <dbReference type="Pfam" id="PF13439"/>
    </source>
</evidence>
<sequence>MGKILIASRWYKPEKNPRAFRTYELVEELLKRGNIITTFLPEDAQVASRVNNMTVPHGEMKKSVLRRKKSSFGGLRSAFVYFIGEGPTMVRYAFCLYKMIRKHLLVHNDYDVIISISYPFYVNVALAFIKKFTSQSTVLIADCGDPLYKNPNFKKAFYLKYFEKWVLNQFDYVTIPIEAARNNYLEYLPPEKIKVIPQGFKLMDIPDSAYRKNAVPTFGYAGVFYESIRNPRFFFEYLLTLKQDFCFVVYAIADAFTAGLLAEYKEKLGDKLEIREAVDREVLIPEMATWDFVINFDNDNSNQRPSKLIDYAMSKRPILSFNQATFKSEVFAAFMQGDYNGQEHIDLSQYDIRTVVDKFEKLFYQK</sequence>